<dbReference type="RefSeq" id="WP_090361268.1">
    <property type="nucleotide sequence ID" value="NZ_FMUB01000009.1"/>
</dbReference>
<dbReference type="GO" id="GO:0051701">
    <property type="term" value="P:biological process involved in interaction with host"/>
    <property type="evidence" value="ECO:0007669"/>
    <property type="project" value="TreeGrafter"/>
</dbReference>
<sequence length="439" mass="47062">MVAFLRSSDAFIWSIGTDARFRSTIVTLILLDSTPDFASVADRFEAISRMAPMFRKRVVPSPWPAPPRWEPDPEFDLAFHLRRVGAPGSGDLDGVLELARLAAMADFDAAHPLWEATLIEGMAGGGAALLCRMNHALTDGVGAVEIGRLLFDDLAQGRPLPTPKQPDFLQLTRMAAGALFGSMRAGPALVVEAMLRPVATFGMAGALTASVWRTTRPRRRRSPMMQKRGSIRQLLMHEVSKEALHRAAAIAGGSLNDAFLAAVSGGLGRYHAEHGVSVDELVVMMPINLRTKTDQVGGNRTTLMRFAVPTGPADSALRIRKIHELTGAQRAEKAVPVTPLIAGALNLVPDWYARSLFQNVDFLASDVPGFPTPVSLAGAGVRRQYAFAPTLGAAVNITLLSYGDVCAFGINVDTAAIPDVAAFRDCLIESFDEVLALGS</sequence>
<dbReference type="Pfam" id="PF06974">
    <property type="entry name" value="WS_DGAT_C"/>
    <property type="match status" value="1"/>
</dbReference>
<keyword evidence="5" id="KW-0444">Lipid biosynthesis</keyword>
<dbReference type="Pfam" id="PF03007">
    <property type="entry name" value="WS_DGAT_cat"/>
    <property type="match status" value="1"/>
</dbReference>
<dbReference type="InterPro" id="IPR004255">
    <property type="entry name" value="O-acyltransferase_WSD1_N"/>
</dbReference>
<dbReference type="Gene3D" id="3.30.559.10">
    <property type="entry name" value="Chloramphenicol acetyltransferase-like domain"/>
    <property type="match status" value="1"/>
</dbReference>
<dbReference type="GO" id="GO:0006071">
    <property type="term" value="P:glycerol metabolic process"/>
    <property type="evidence" value="ECO:0007669"/>
    <property type="project" value="UniProtKB-KW"/>
</dbReference>
<keyword evidence="8" id="KW-0443">Lipid metabolism</keyword>
<dbReference type="PANTHER" id="PTHR31650:SF1">
    <property type="entry name" value="WAX ESTER SYNTHASE_DIACYLGLYCEROL ACYLTRANSFERASE 4-RELATED"/>
    <property type="match status" value="1"/>
</dbReference>
<dbReference type="GO" id="GO:0004144">
    <property type="term" value="F:diacylglycerol O-acyltransferase activity"/>
    <property type="evidence" value="ECO:0007669"/>
    <property type="project" value="UniProtKB-EC"/>
</dbReference>
<dbReference type="AlphaFoldDB" id="A0A1G4WRC6"/>
<evidence type="ECO:0000259" key="11">
    <source>
        <dbReference type="Pfam" id="PF03007"/>
    </source>
</evidence>
<dbReference type="PANTHER" id="PTHR31650">
    <property type="entry name" value="O-ACYLTRANSFERASE (WSD1-LIKE) FAMILY PROTEIN"/>
    <property type="match status" value="1"/>
</dbReference>
<organism evidence="13 14">
    <name type="scientific">Mycolicibacterium fluoranthenivorans</name>
    <dbReference type="NCBI Taxonomy" id="258505"/>
    <lineage>
        <taxon>Bacteria</taxon>
        <taxon>Bacillati</taxon>
        <taxon>Actinomycetota</taxon>
        <taxon>Actinomycetes</taxon>
        <taxon>Mycobacteriales</taxon>
        <taxon>Mycobacteriaceae</taxon>
        <taxon>Mycolicibacterium</taxon>
    </lineage>
</organism>
<feature type="domain" description="O-acyltransferase WSD1 C-terminal" evidence="12">
    <location>
        <begin position="298"/>
        <end position="433"/>
    </location>
</feature>
<accession>A0A1G4WRC6</accession>
<evidence type="ECO:0000313" key="14">
    <source>
        <dbReference type="Proteomes" id="UP000199707"/>
    </source>
</evidence>
<dbReference type="EC" id="2.3.1.20" evidence="4"/>
<protein>
    <recommendedName>
        <fullName evidence="4">diacylglycerol O-acyltransferase</fullName>
        <ecNumber evidence="4">2.3.1.20</ecNumber>
    </recommendedName>
</protein>
<evidence type="ECO:0000256" key="8">
    <source>
        <dbReference type="ARBA" id="ARBA00023098"/>
    </source>
</evidence>
<dbReference type="GO" id="GO:0019432">
    <property type="term" value="P:triglyceride biosynthetic process"/>
    <property type="evidence" value="ECO:0007669"/>
    <property type="project" value="UniProtKB-UniPathway"/>
</dbReference>
<dbReference type="InterPro" id="IPR045034">
    <property type="entry name" value="O-acyltransferase_WSD1-like"/>
</dbReference>
<evidence type="ECO:0000259" key="12">
    <source>
        <dbReference type="Pfam" id="PF06974"/>
    </source>
</evidence>
<gene>
    <name evidence="13" type="ORF">SAMN02799620_04465</name>
</gene>
<reference evidence="14" key="1">
    <citation type="submission" date="2016-10" db="EMBL/GenBank/DDBJ databases">
        <authorList>
            <person name="Varghese N."/>
            <person name="Submissions S."/>
        </authorList>
    </citation>
    <scope>NUCLEOTIDE SEQUENCE [LARGE SCALE GENOMIC DNA]</scope>
    <source>
        <strain evidence="14">UNC267MFSha1.1M11</strain>
    </source>
</reference>
<comment type="pathway">
    <text evidence="1">Glycerolipid metabolism; triacylglycerol biosynthesis.</text>
</comment>
<dbReference type="UniPathway" id="UPA00282"/>
<evidence type="ECO:0000256" key="6">
    <source>
        <dbReference type="ARBA" id="ARBA00022679"/>
    </source>
</evidence>
<dbReference type="EMBL" id="FMUB01000009">
    <property type="protein sequence ID" value="SCX27928.1"/>
    <property type="molecule type" value="Genomic_DNA"/>
</dbReference>
<dbReference type="GO" id="GO:0001666">
    <property type="term" value="P:response to hypoxia"/>
    <property type="evidence" value="ECO:0007669"/>
    <property type="project" value="TreeGrafter"/>
</dbReference>
<evidence type="ECO:0000256" key="1">
    <source>
        <dbReference type="ARBA" id="ARBA00004771"/>
    </source>
</evidence>
<keyword evidence="9 13" id="KW-0012">Acyltransferase</keyword>
<dbReference type="GO" id="GO:0071731">
    <property type="term" value="P:response to nitric oxide"/>
    <property type="evidence" value="ECO:0007669"/>
    <property type="project" value="TreeGrafter"/>
</dbReference>
<feature type="domain" description="O-acyltransferase WSD1-like N-terminal" evidence="11">
    <location>
        <begin position="6"/>
        <end position="258"/>
    </location>
</feature>
<dbReference type="InterPro" id="IPR023213">
    <property type="entry name" value="CAT-like_dom_sf"/>
</dbReference>
<comment type="catalytic activity">
    <reaction evidence="10">
        <text>an acyl-CoA + a 1,2-diacyl-sn-glycerol = a triacyl-sn-glycerol + CoA</text>
        <dbReference type="Rhea" id="RHEA:10868"/>
        <dbReference type="ChEBI" id="CHEBI:17815"/>
        <dbReference type="ChEBI" id="CHEBI:57287"/>
        <dbReference type="ChEBI" id="CHEBI:58342"/>
        <dbReference type="ChEBI" id="CHEBI:64615"/>
        <dbReference type="EC" id="2.3.1.20"/>
    </reaction>
</comment>
<evidence type="ECO:0000256" key="3">
    <source>
        <dbReference type="ARBA" id="ARBA00009587"/>
    </source>
</evidence>
<keyword evidence="7" id="KW-0319">Glycerol metabolism</keyword>
<dbReference type="SUPFAM" id="SSF52777">
    <property type="entry name" value="CoA-dependent acyltransferases"/>
    <property type="match status" value="1"/>
</dbReference>
<dbReference type="STRING" id="1502745.SAMN02799620_04465"/>
<evidence type="ECO:0000313" key="13">
    <source>
        <dbReference type="EMBL" id="SCX27928.1"/>
    </source>
</evidence>
<evidence type="ECO:0000256" key="5">
    <source>
        <dbReference type="ARBA" id="ARBA00022516"/>
    </source>
</evidence>
<evidence type="ECO:0000256" key="9">
    <source>
        <dbReference type="ARBA" id="ARBA00023315"/>
    </source>
</evidence>
<evidence type="ECO:0000256" key="10">
    <source>
        <dbReference type="ARBA" id="ARBA00048109"/>
    </source>
</evidence>
<comment type="similarity">
    <text evidence="3">Belongs to the long-chain O-acyltransferase family.</text>
</comment>
<dbReference type="InterPro" id="IPR009721">
    <property type="entry name" value="O-acyltransferase_WSD1_C"/>
</dbReference>
<name>A0A1G4WRC6_9MYCO</name>
<evidence type="ECO:0000256" key="2">
    <source>
        <dbReference type="ARBA" id="ARBA00005189"/>
    </source>
</evidence>
<dbReference type="GO" id="GO:0005886">
    <property type="term" value="C:plasma membrane"/>
    <property type="evidence" value="ECO:0007669"/>
    <property type="project" value="TreeGrafter"/>
</dbReference>
<evidence type="ECO:0000256" key="4">
    <source>
        <dbReference type="ARBA" id="ARBA00013244"/>
    </source>
</evidence>
<proteinExistence type="inferred from homology"/>
<evidence type="ECO:0000256" key="7">
    <source>
        <dbReference type="ARBA" id="ARBA00022798"/>
    </source>
</evidence>
<keyword evidence="6 13" id="KW-0808">Transferase</keyword>
<comment type="pathway">
    <text evidence="2">Lipid metabolism.</text>
</comment>
<dbReference type="Proteomes" id="UP000199707">
    <property type="component" value="Unassembled WGS sequence"/>
</dbReference>